<dbReference type="Proteomes" id="UP001342314">
    <property type="component" value="Unassembled WGS sequence"/>
</dbReference>
<dbReference type="InterPro" id="IPR055264">
    <property type="entry name" value="BOD1/SHG1_dom"/>
</dbReference>
<accession>A0AAV5GF97</accession>
<reference evidence="3 4" key="1">
    <citation type="submission" date="2021-12" db="EMBL/GenBank/DDBJ databases">
        <title>High titer production of polyol ester of fatty acids by Rhodotorula paludigena BS15 towards product separation-free biomass refinery.</title>
        <authorList>
            <person name="Mano J."/>
            <person name="Ono H."/>
            <person name="Tanaka T."/>
            <person name="Naito K."/>
            <person name="Sushida H."/>
            <person name="Ike M."/>
            <person name="Tokuyasu K."/>
            <person name="Kitaoka M."/>
        </authorList>
    </citation>
    <scope>NUCLEOTIDE SEQUENCE [LARGE SCALE GENOMIC DNA]</scope>
    <source>
        <strain evidence="3 4">BS15</strain>
    </source>
</reference>
<feature type="domain" description="BOD1/SHG1" evidence="2">
    <location>
        <begin position="20"/>
        <end position="101"/>
    </location>
</feature>
<evidence type="ECO:0000259" key="2">
    <source>
        <dbReference type="Pfam" id="PF05205"/>
    </source>
</evidence>
<evidence type="ECO:0000313" key="4">
    <source>
        <dbReference type="Proteomes" id="UP001342314"/>
    </source>
</evidence>
<feature type="compositionally biased region" description="Basic and acidic residues" evidence="1">
    <location>
        <begin position="144"/>
        <end position="160"/>
    </location>
</feature>
<protein>
    <recommendedName>
        <fullName evidence="2">BOD1/SHG1 domain-containing protein</fullName>
    </recommendedName>
</protein>
<proteinExistence type="predicted"/>
<name>A0AAV5GF97_9BASI</name>
<evidence type="ECO:0000256" key="1">
    <source>
        <dbReference type="SAM" id="MobiDB-lite"/>
    </source>
</evidence>
<feature type="region of interest" description="Disordered" evidence="1">
    <location>
        <begin position="130"/>
        <end position="199"/>
    </location>
</feature>
<dbReference type="EMBL" id="BQKY01000004">
    <property type="protein sequence ID" value="GJN89199.1"/>
    <property type="molecule type" value="Genomic_DNA"/>
</dbReference>
<gene>
    <name evidence="3" type="ORF">Rhopal_002177-T1</name>
</gene>
<dbReference type="AlphaFoldDB" id="A0AAV5GF97"/>
<sequence length="199" mass="21472">MAARPPSRFGTDQGELTPRQLADAWKRQGGFDTVRKQLLVDFLQSDDRAALLAELDTLLPSILASTPSLAQKPKHLRPAEVLSLVEQRGTLNGTVNAVEGKLRAQRGKGRKVERELRKVLCEKKGIPFVDDGREDEEEEPVVVVKKEEPAVEQSKQDEASHPQASPADGQVKPDEVVAAPSADVEMSDAAPSGTAPPAA</sequence>
<dbReference type="Pfam" id="PF05205">
    <property type="entry name" value="COMPASS-Shg1"/>
    <property type="match status" value="1"/>
</dbReference>
<comment type="caution">
    <text evidence="3">The sequence shown here is derived from an EMBL/GenBank/DDBJ whole genome shotgun (WGS) entry which is preliminary data.</text>
</comment>
<organism evidence="3 4">
    <name type="scientific">Rhodotorula paludigena</name>
    <dbReference type="NCBI Taxonomy" id="86838"/>
    <lineage>
        <taxon>Eukaryota</taxon>
        <taxon>Fungi</taxon>
        <taxon>Dikarya</taxon>
        <taxon>Basidiomycota</taxon>
        <taxon>Pucciniomycotina</taxon>
        <taxon>Microbotryomycetes</taxon>
        <taxon>Sporidiobolales</taxon>
        <taxon>Sporidiobolaceae</taxon>
        <taxon>Rhodotorula</taxon>
    </lineage>
</organism>
<keyword evidence="4" id="KW-1185">Reference proteome</keyword>
<evidence type="ECO:0000313" key="3">
    <source>
        <dbReference type="EMBL" id="GJN89199.1"/>
    </source>
</evidence>